<evidence type="ECO:0000313" key="6">
    <source>
        <dbReference type="Proteomes" id="UP001201812"/>
    </source>
</evidence>
<keyword evidence="6" id="KW-1185">Reference proteome</keyword>
<protein>
    <submittedName>
        <fullName evidence="5">Methyltransferase domain-containing protein</fullName>
    </submittedName>
</protein>
<sequence length="224" mass="26030">MDERETIPDEVHSKLKEQQPISDFKRKKLELEAASNWDRFYKRNTDKFFKDRHWSDCDLRQILHDIDLDSELSFLEAGCGVGNMLIPLHDYFPLWSLYGMDFSNKAIEILQQKAQLLGIKAQTLVKDLAVENDEPNPFPPCDIVSLIFVLSAISPEKHESAIRNIKHMVKQGGSVVVRDYAVFDHTMVRFGRGTKISDRFYARQDGTRSYFFTIGRLYDSFRMA</sequence>
<organism evidence="5 6">
    <name type="scientific">Ditylenchus destructor</name>
    <dbReference type="NCBI Taxonomy" id="166010"/>
    <lineage>
        <taxon>Eukaryota</taxon>
        <taxon>Metazoa</taxon>
        <taxon>Ecdysozoa</taxon>
        <taxon>Nematoda</taxon>
        <taxon>Chromadorea</taxon>
        <taxon>Rhabditida</taxon>
        <taxon>Tylenchina</taxon>
        <taxon>Tylenchomorpha</taxon>
        <taxon>Sphaerularioidea</taxon>
        <taxon>Anguinidae</taxon>
        <taxon>Anguininae</taxon>
        <taxon>Ditylenchus</taxon>
    </lineage>
</organism>
<dbReference type="EMBL" id="JAKKPZ010000001">
    <property type="protein sequence ID" value="KAI1729376.1"/>
    <property type="molecule type" value="Genomic_DNA"/>
</dbReference>
<dbReference type="PANTHER" id="PTHR22809">
    <property type="entry name" value="METHYLTRANSFERASE-RELATED"/>
    <property type="match status" value="1"/>
</dbReference>
<evidence type="ECO:0000313" key="5">
    <source>
        <dbReference type="EMBL" id="KAI1729376.1"/>
    </source>
</evidence>
<dbReference type="PIRSF" id="PIRSF037755">
    <property type="entry name" value="Mettl2_prd"/>
    <property type="match status" value="1"/>
</dbReference>
<proteinExistence type="inferred from homology"/>
<accession>A0AAD4NJJ0</accession>
<name>A0AAD4NJJ0_9BILA</name>
<comment type="similarity">
    <text evidence="1">Belongs to the methyltransferase superfamily. METL family.</text>
</comment>
<dbReference type="InterPro" id="IPR026113">
    <property type="entry name" value="METTL2/6/8-like"/>
</dbReference>
<dbReference type="Gene3D" id="3.40.50.150">
    <property type="entry name" value="Vaccinia Virus protein VP39"/>
    <property type="match status" value="1"/>
</dbReference>
<keyword evidence="2 5" id="KW-0489">Methyltransferase</keyword>
<dbReference type="Proteomes" id="UP001201812">
    <property type="component" value="Unassembled WGS sequence"/>
</dbReference>
<reference evidence="5" key="1">
    <citation type="submission" date="2022-01" db="EMBL/GenBank/DDBJ databases">
        <title>Genome Sequence Resource for Two Populations of Ditylenchus destructor, the Migratory Endoparasitic Phytonematode.</title>
        <authorList>
            <person name="Zhang H."/>
            <person name="Lin R."/>
            <person name="Xie B."/>
        </authorList>
    </citation>
    <scope>NUCLEOTIDE SEQUENCE</scope>
    <source>
        <strain evidence="5">BazhouSP</strain>
    </source>
</reference>
<dbReference type="AlphaFoldDB" id="A0AAD4NJJ0"/>
<dbReference type="PANTHER" id="PTHR22809:SF5">
    <property type="entry name" value="TRNA N(3)-METHYLCYTIDINE METHYLTRANSFERASE METTL6"/>
    <property type="match status" value="1"/>
</dbReference>
<dbReference type="CDD" id="cd02440">
    <property type="entry name" value="AdoMet_MTases"/>
    <property type="match status" value="1"/>
</dbReference>
<dbReference type="GO" id="GO:0008757">
    <property type="term" value="F:S-adenosylmethionine-dependent methyltransferase activity"/>
    <property type="evidence" value="ECO:0007669"/>
    <property type="project" value="UniProtKB-ARBA"/>
</dbReference>
<gene>
    <name evidence="5" type="ORF">DdX_01616</name>
</gene>
<evidence type="ECO:0000256" key="3">
    <source>
        <dbReference type="ARBA" id="ARBA00022679"/>
    </source>
</evidence>
<dbReference type="SUPFAM" id="SSF53335">
    <property type="entry name" value="S-adenosyl-L-methionine-dependent methyltransferases"/>
    <property type="match status" value="1"/>
</dbReference>
<dbReference type="GO" id="GO:0008173">
    <property type="term" value="F:RNA methyltransferase activity"/>
    <property type="evidence" value="ECO:0007669"/>
    <property type="project" value="UniProtKB-ARBA"/>
</dbReference>
<evidence type="ECO:0000256" key="2">
    <source>
        <dbReference type="ARBA" id="ARBA00022603"/>
    </source>
</evidence>
<keyword evidence="3" id="KW-0808">Transferase</keyword>
<dbReference type="GO" id="GO:0032259">
    <property type="term" value="P:methylation"/>
    <property type="evidence" value="ECO:0007669"/>
    <property type="project" value="UniProtKB-KW"/>
</dbReference>
<comment type="caution">
    <text evidence="5">The sequence shown here is derived from an EMBL/GenBank/DDBJ whole genome shotgun (WGS) entry which is preliminary data.</text>
</comment>
<dbReference type="InterPro" id="IPR029063">
    <property type="entry name" value="SAM-dependent_MTases_sf"/>
</dbReference>
<evidence type="ECO:0000256" key="1">
    <source>
        <dbReference type="ARBA" id="ARBA00009725"/>
    </source>
</evidence>
<dbReference type="Pfam" id="PF08242">
    <property type="entry name" value="Methyltransf_12"/>
    <property type="match status" value="1"/>
</dbReference>
<evidence type="ECO:0000259" key="4">
    <source>
        <dbReference type="Pfam" id="PF08242"/>
    </source>
</evidence>
<feature type="domain" description="Methyltransferase type 12" evidence="4">
    <location>
        <begin position="75"/>
        <end position="174"/>
    </location>
</feature>
<dbReference type="InterPro" id="IPR013217">
    <property type="entry name" value="Methyltransf_12"/>
</dbReference>